<organism evidence="1 2">
    <name type="scientific">Eutypa lata (strain UCR-EL1)</name>
    <name type="common">Grapevine dieback disease fungus</name>
    <name type="synonym">Eutypa armeniacae</name>
    <dbReference type="NCBI Taxonomy" id="1287681"/>
    <lineage>
        <taxon>Eukaryota</taxon>
        <taxon>Fungi</taxon>
        <taxon>Dikarya</taxon>
        <taxon>Ascomycota</taxon>
        <taxon>Pezizomycotina</taxon>
        <taxon>Sordariomycetes</taxon>
        <taxon>Xylariomycetidae</taxon>
        <taxon>Xylariales</taxon>
        <taxon>Diatrypaceae</taxon>
        <taxon>Eutypa</taxon>
    </lineage>
</organism>
<proteinExistence type="predicted"/>
<reference evidence="2" key="1">
    <citation type="journal article" date="2013" name="Genome Announc.">
        <title>Draft genome sequence of the grapevine dieback fungus Eutypa lata UCR-EL1.</title>
        <authorList>
            <person name="Blanco-Ulate B."/>
            <person name="Rolshausen P.E."/>
            <person name="Cantu D."/>
        </authorList>
    </citation>
    <scope>NUCLEOTIDE SEQUENCE [LARGE SCALE GENOMIC DNA]</scope>
    <source>
        <strain evidence="2">UCR-EL1</strain>
    </source>
</reference>
<dbReference type="STRING" id="1287681.M7TFL8"/>
<dbReference type="HOGENOM" id="CLU_042117_0_0_1"/>
<dbReference type="OMA" id="HANMLLV"/>
<name>M7TFL8_EUTLA</name>
<dbReference type="EMBL" id="KB706190">
    <property type="protein sequence ID" value="EMR68741.1"/>
    <property type="molecule type" value="Genomic_DNA"/>
</dbReference>
<sequence length="434" mass="47908">MTNMYDGPQTIRTLRAYGLQEMPWGYVRRANSVLDQDPDTIRQDAASTRIIVHERYPALVEAFLRHKRRHGSRREKALYGDGVGGGGGESDTGSWTWERQVARLVEKRPLVFVDSHDSTVLRNGRRASADAWDALGSDDDPAESAAGRAGMDLDEYLSYDEIMLGSLLGVSGPSEFINSGSRANCAVKGRDGTYERKGVVVGLVGARFERADRMDSVHILPTVENPKQHPELSRLFQEFFGCSRTAQNVGFDAAMYKARMRVTVDILLLEAIDRAGEAGRQAYVYVVGLGLGVWLINPDQPRIFIEVFVDALEQMKGDARLSQIGTLEFAWIRVPTATQKQVTEAGARHGINVKFSRRDPAAKLSGAEAEQLLVVSYAWDGNAFPGNEYWVGMLTASGDPAAACMSTISELHNPLMNPGFLQRIKILKQDRIGT</sequence>
<protein>
    <submittedName>
        <fullName evidence="1">Uncharacterized protein</fullName>
    </submittedName>
</protein>
<dbReference type="AlphaFoldDB" id="M7TFL8"/>
<dbReference type="InterPro" id="IPR032063">
    <property type="entry name" value="MavL-like"/>
</dbReference>
<dbReference type="eggNOG" id="ENOG502QV0E">
    <property type="taxonomic scope" value="Eukaryota"/>
</dbReference>
<gene>
    <name evidence="1" type="ORF">UCREL1_4265</name>
</gene>
<dbReference type="OrthoDB" id="6357136at2759"/>
<dbReference type="Proteomes" id="UP000012174">
    <property type="component" value="Unassembled WGS sequence"/>
</dbReference>
<keyword evidence="2" id="KW-1185">Reference proteome</keyword>
<accession>M7TFL8</accession>
<dbReference type="KEGG" id="ela:UCREL1_4265"/>
<evidence type="ECO:0000313" key="2">
    <source>
        <dbReference type="Proteomes" id="UP000012174"/>
    </source>
</evidence>
<dbReference type="Pfam" id="PF16062">
    <property type="entry name" value="MavL-like"/>
    <property type="match status" value="2"/>
</dbReference>
<evidence type="ECO:0000313" key="1">
    <source>
        <dbReference type="EMBL" id="EMR68741.1"/>
    </source>
</evidence>